<evidence type="ECO:0000259" key="8">
    <source>
        <dbReference type="PROSITE" id="PS51352"/>
    </source>
</evidence>
<protein>
    <recommendedName>
        <fullName evidence="6 7">Thioredoxin</fullName>
    </recommendedName>
</protein>
<evidence type="ECO:0000256" key="2">
    <source>
        <dbReference type="ARBA" id="ARBA00022448"/>
    </source>
</evidence>
<dbReference type="Pfam" id="PF00085">
    <property type="entry name" value="Thioredoxin"/>
    <property type="match status" value="1"/>
</dbReference>
<dbReference type="InterPro" id="IPR013766">
    <property type="entry name" value="Thioredoxin_domain"/>
</dbReference>
<keyword evidence="10" id="KW-1185">Reference proteome</keyword>
<dbReference type="InterPro" id="IPR005746">
    <property type="entry name" value="Thioredoxin"/>
</dbReference>
<keyword evidence="2" id="KW-0813">Transport</keyword>
<dbReference type="PRINTS" id="PR00421">
    <property type="entry name" value="THIOREDOXIN"/>
</dbReference>
<dbReference type="Gene3D" id="3.40.30.10">
    <property type="entry name" value="Glutaredoxin"/>
    <property type="match status" value="1"/>
</dbReference>
<reference evidence="9" key="1">
    <citation type="submission" date="2019-10" db="EMBL/GenBank/DDBJ databases">
        <title>Whole Genome Sequencing and Characterization of Texas Phoenix Palm Decline Phytoplasma Belongs to Lethal Yellowing (16SrIV) Group.</title>
        <authorList>
            <person name="Bao M."/>
        </authorList>
    </citation>
    <scope>NUCLEOTIDE SEQUENCE [LARGE SCALE GENOMIC DNA]</scope>
    <source>
        <strain evidence="9">ACPD</strain>
    </source>
</reference>
<dbReference type="NCBIfam" id="TIGR01068">
    <property type="entry name" value="thioredoxin"/>
    <property type="match status" value="1"/>
</dbReference>
<evidence type="ECO:0000256" key="6">
    <source>
        <dbReference type="NCBIfam" id="TIGR01068"/>
    </source>
</evidence>
<dbReference type="RefSeq" id="WP_138108006.1">
    <property type="nucleotide sequence ID" value="NZ_VBRA02000008.1"/>
</dbReference>
<evidence type="ECO:0000256" key="5">
    <source>
        <dbReference type="ARBA" id="ARBA00023284"/>
    </source>
</evidence>
<dbReference type="Proteomes" id="UP001192346">
    <property type="component" value="Unassembled WGS sequence"/>
</dbReference>
<keyword evidence="4" id="KW-1015">Disulfide bond</keyword>
<evidence type="ECO:0000313" key="10">
    <source>
        <dbReference type="Proteomes" id="UP001192346"/>
    </source>
</evidence>
<accession>A0ABS5BIF5</accession>
<dbReference type="CDD" id="cd02947">
    <property type="entry name" value="TRX_family"/>
    <property type="match status" value="1"/>
</dbReference>
<dbReference type="EMBL" id="VBRA02000008">
    <property type="protein sequence ID" value="MBP3059361.1"/>
    <property type="molecule type" value="Genomic_DNA"/>
</dbReference>
<evidence type="ECO:0000256" key="7">
    <source>
        <dbReference type="PIRNR" id="PIRNR000077"/>
    </source>
</evidence>
<dbReference type="PROSITE" id="PS51352">
    <property type="entry name" value="THIOREDOXIN_2"/>
    <property type="match status" value="1"/>
</dbReference>
<dbReference type="PIRSF" id="PIRSF000077">
    <property type="entry name" value="Thioredoxin"/>
    <property type="match status" value="1"/>
</dbReference>
<evidence type="ECO:0000256" key="3">
    <source>
        <dbReference type="ARBA" id="ARBA00022982"/>
    </source>
</evidence>
<sequence>MINNNKEIDFTDIQKIINNKKLILVDFYATWCNPCKKLSPILDKVVKSENIELIKIDIDKYPTLTEKQNITSFPTLVLFKNGKEIARKIGFQNYEEIILFLKNYK</sequence>
<feature type="domain" description="Thioredoxin" evidence="8">
    <location>
        <begin position="1"/>
        <end position="105"/>
    </location>
</feature>
<name>A0ABS5BIF5_9MOLU</name>
<dbReference type="PANTHER" id="PTHR45663">
    <property type="entry name" value="GEO12009P1"/>
    <property type="match status" value="1"/>
</dbReference>
<dbReference type="PANTHER" id="PTHR45663:SF11">
    <property type="entry name" value="GEO12009P1"/>
    <property type="match status" value="1"/>
</dbReference>
<evidence type="ECO:0000256" key="1">
    <source>
        <dbReference type="ARBA" id="ARBA00008987"/>
    </source>
</evidence>
<keyword evidence="5" id="KW-0676">Redox-active center</keyword>
<organism evidence="9 10">
    <name type="scientific">Texas Phoenix palm phytoplasma</name>
    <dbReference type="NCBI Taxonomy" id="176709"/>
    <lineage>
        <taxon>Bacteria</taxon>
        <taxon>Bacillati</taxon>
        <taxon>Mycoplasmatota</taxon>
        <taxon>Mollicutes</taxon>
        <taxon>Acholeplasmatales</taxon>
        <taxon>Acholeplasmataceae</taxon>
        <taxon>Candidatus Phytoplasma</taxon>
        <taxon>16SrIV (Coconut lethal yellows group)</taxon>
    </lineage>
</organism>
<gene>
    <name evidence="9" type="primary">trxA</name>
    <name evidence="9" type="ORF">FEF22_000975</name>
</gene>
<evidence type="ECO:0000313" key="9">
    <source>
        <dbReference type="EMBL" id="MBP3059361.1"/>
    </source>
</evidence>
<comment type="caution">
    <text evidence="9">The sequence shown here is derived from an EMBL/GenBank/DDBJ whole genome shotgun (WGS) entry which is preliminary data.</text>
</comment>
<comment type="similarity">
    <text evidence="1 7">Belongs to the thioredoxin family.</text>
</comment>
<keyword evidence="3" id="KW-0249">Electron transport</keyword>
<evidence type="ECO:0000256" key="4">
    <source>
        <dbReference type="ARBA" id="ARBA00023157"/>
    </source>
</evidence>
<dbReference type="InterPro" id="IPR036249">
    <property type="entry name" value="Thioredoxin-like_sf"/>
</dbReference>
<proteinExistence type="inferred from homology"/>
<dbReference type="SUPFAM" id="SSF52833">
    <property type="entry name" value="Thioredoxin-like"/>
    <property type="match status" value="1"/>
</dbReference>